<proteinExistence type="predicted"/>
<accession>A0A8J3TDH2</accession>
<name>A0A8J3TDH2_9ACTN</name>
<keyword evidence="1" id="KW-0732">Signal</keyword>
<dbReference type="AlphaFoldDB" id="A0A8J3TDH2"/>
<protein>
    <recommendedName>
        <fullName evidence="4">Lipoprotein</fullName>
    </recommendedName>
</protein>
<evidence type="ECO:0000256" key="1">
    <source>
        <dbReference type="SAM" id="SignalP"/>
    </source>
</evidence>
<keyword evidence="3" id="KW-1185">Reference proteome</keyword>
<dbReference type="EMBL" id="BOON01000021">
    <property type="protein sequence ID" value="GII22814.1"/>
    <property type="molecule type" value="Genomic_DNA"/>
</dbReference>
<feature type="chain" id="PRO_5035188624" description="Lipoprotein" evidence="1">
    <location>
        <begin position="24"/>
        <end position="169"/>
    </location>
</feature>
<sequence>MRGLIAVAALCGATLLTAGCGTAAGTPEAVPSASASARPSAVAGASPDASAQAVCDDLRSTILDTDAKAFGTELGRMIAARGQGDRAGESRAQQAAGAKLGEIAGKLRTHAAAATDPRLANALTTSAANLDRLGSDPATFAGLTSLDAVSQTTGKFATALSDVADYCSA</sequence>
<reference evidence="2" key="1">
    <citation type="submission" date="2021-01" db="EMBL/GenBank/DDBJ databases">
        <title>Whole genome shotgun sequence of Planosporangium mesophilum NBRC 109066.</title>
        <authorList>
            <person name="Komaki H."/>
            <person name="Tamura T."/>
        </authorList>
    </citation>
    <scope>NUCLEOTIDE SEQUENCE</scope>
    <source>
        <strain evidence="2">NBRC 109066</strain>
    </source>
</reference>
<dbReference type="PROSITE" id="PS51257">
    <property type="entry name" value="PROKAR_LIPOPROTEIN"/>
    <property type="match status" value="1"/>
</dbReference>
<evidence type="ECO:0000313" key="2">
    <source>
        <dbReference type="EMBL" id="GII22814.1"/>
    </source>
</evidence>
<evidence type="ECO:0008006" key="4">
    <source>
        <dbReference type="Google" id="ProtNLM"/>
    </source>
</evidence>
<gene>
    <name evidence="2" type="ORF">Pme01_24110</name>
</gene>
<dbReference type="RefSeq" id="WP_168115634.1">
    <property type="nucleotide sequence ID" value="NZ_BOON01000021.1"/>
</dbReference>
<feature type="signal peptide" evidence="1">
    <location>
        <begin position="1"/>
        <end position="23"/>
    </location>
</feature>
<comment type="caution">
    <text evidence="2">The sequence shown here is derived from an EMBL/GenBank/DDBJ whole genome shotgun (WGS) entry which is preliminary data.</text>
</comment>
<organism evidence="2 3">
    <name type="scientific">Planosporangium mesophilum</name>
    <dbReference type="NCBI Taxonomy" id="689768"/>
    <lineage>
        <taxon>Bacteria</taxon>
        <taxon>Bacillati</taxon>
        <taxon>Actinomycetota</taxon>
        <taxon>Actinomycetes</taxon>
        <taxon>Micromonosporales</taxon>
        <taxon>Micromonosporaceae</taxon>
        <taxon>Planosporangium</taxon>
    </lineage>
</organism>
<evidence type="ECO:0000313" key="3">
    <source>
        <dbReference type="Proteomes" id="UP000599074"/>
    </source>
</evidence>
<dbReference type="Proteomes" id="UP000599074">
    <property type="component" value="Unassembled WGS sequence"/>
</dbReference>